<organism evidence="1 2">
    <name type="scientific">Brachionus plicatilis</name>
    <name type="common">Marine rotifer</name>
    <name type="synonym">Brachionus muelleri</name>
    <dbReference type="NCBI Taxonomy" id="10195"/>
    <lineage>
        <taxon>Eukaryota</taxon>
        <taxon>Metazoa</taxon>
        <taxon>Spiralia</taxon>
        <taxon>Gnathifera</taxon>
        <taxon>Rotifera</taxon>
        <taxon>Eurotatoria</taxon>
        <taxon>Monogononta</taxon>
        <taxon>Pseudotrocha</taxon>
        <taxon>Ploima</taxon>
        <taxon>Brachionidae</taxon>
        <taxon>Brachionus</taxon>
    </lineage>
</organism>
<sequence>MDEETLKLIYRISIIESLIRKSISQLFFQIRRFKKKSFNLKDYWKEFVNENKENEQKILKEKFDEKTSFPMDITKRQEIQKT</sequence>
<evidence type="ECO:0000313" key="1">
    <source>
        <dbReference type="EMBL" id="RMZ93617.1"/>
    </source>
</evidence>
<accession>A0A3M7P4E9</accession>
<evidence type="ECO:0000313" key="2">
    <source>
        <dbReference type="Proteomes" id="UP000276133"/>
    </source>
</evidence>
<dbReference type="EMBL" id="REGN01013675">
    <property type="protein sequence ID" value="RMZ93617.1"/>
    <property type="molecule type" value="Genomic_DNA"/>
</dbReference>
<keyword evidence="2" id="KW-1185">Reference proteome</keyword>
<dbReference type="Proteomes" id="UP000276133">
    <property type="component" value="Unassembled WGS sequence"/>
</dbReference>
<comment type="caution">
    <text evidence="1">The sequence shown here is derived from an EMBL/GenBank/DDBJ whole genome shotgun (WGS) entry which is preliminary data.</text>
</comment>
<protein>
    <submittedName>
        <fullName evidence="1">Uncharacterized protein</fullName>
    </submittedName>
</protein>
<name>A0A3M7P4E9_BRAPC</name>
<reference evidence="1 2" key="1">
    <citation type="journal article" date="2018" name="Sci. Rep.">
        <title>Genomic signatures of local adaptation to the degree of environmental predictability in rotifers.</title>
        <authorList>
            <person name="Franch-Gras L."/>
            <person name="Hahn C."/>
            <person name="Garcia-Roger E.M."/>
            <person name="Carmona M.J."/>
            <person name="Serra M."/>
            <person name="Gomez A."/>
        </authorList>
    </citation>
    <scope>NUCLEOTIDE SEQUENCE [LARGE SCALE GENOMIC DNA]</scope>
    <source>
        <strain evidence="1">HYR1</strain>
    </source>
</reference>
<dbReference type="AlphaFoldDB" id="A0A3M7P4E9"/>
<gene>
    <name evidence="1" type="ORF">BpHYR1_011127</name>
</gene>
<proteinExistence type="predicted"/>